<dbReference type="Proteomes" id="UP000198870">
    <property type="component" value="Unassembled WGS sequence"/>
</dbReference>
<dbReference type="InterPro" id="IPR041657">
    <property type="entry name" value="HTH_17"/>
</dbReference>
<feature type="domain" description="Helix-turn-helix" evidence="1">
    <location>
        <begin position="33"/>
        <end position="81"/>
    </location>
</feature>
<accession>A0A1G5J824</accession>
<evidence type="ECO:0000259" key="1">
    <source>
        <dbReference type="Pfam" id="PF12728"/>
    </source>
</evidence>
<dbReference type="Pfam" id="PF12728">
    <property type="entry name" value="HTH_17"/>
    <property type="match status" value="1"/>
</dbReference>
<sequence>MPQIDREQMEALAELVALKVMKTVHVASTLPRWLTMEEAVVYAKTSKRKLRTWVDEGYIYGFKRTGKYVIDRESIDNWYNSERISIGRF</sequence>
<dbReference type="OrthoDB" id="1093249at2"/>
<name>A0A1G5J824_9BACT</name>
<dbReference type="InterPro" id="IPR009061">
    <property type="entry name" value="DNA-bd_dom_put_sf"/>
</dbReference>
<dbReference type="RefSeq" id="WP_092215036.1">
    <property type="nucleotide sequence ID" value="NZ_FMUX01000026.1"/>
</dbReference>
<evidence type="ECO:0000313" key="2">
    <source>
        <dbReference type="EMBL" id="SCY84462.1"/>
    </source>
</evidence>
<proteinExistence type="predicted"/>
<dbReference type="SUPFAM" id="SSF46955">
    <property type="entry name" value="Putative DNA-binding domain"/>
    <property type="match status" value="1"/>
</dbReference>
<protein>
    <submittedName>
        <fullName evidence="2">Helix-turn-helix domain-containing protein</fullName>
    </submittedName>
</protein>
<dbReference type="AlphaFoldDB" id="A0A1G5J824"/>
<dbReference type="STRING" id="419481.SAMN05216233_12620"/>
<evidence type="ECO:0000313" key="3">
    <source>
        <dbReference type="Proteomes" id="UP000198870"/>
    </source>
</evidence>
<reference evidence="2 3" key="1">
    <citation type="submission" date="2016-10" db="EMBL/GenBank/DDBJ databases">
        <authorList>
            <person name="de Groot N.N."/>
        </authorList>
    </citation>
    <scope>NUCLEOTIDE SEQUENCE [LARGE SCALE GENOMIC DNA]</scope>
    <source>
        <strain evidence="2 3">AA1</strain>
    </source>
</reference>
<gene>
    <name evidence="2" type="ORF">SAMN05216233_12620</name>
</gene>
<keyword evidence="3" id="KW-1185">Reference proteome</keyword>
<dbReference type="EMBL" id="FMUX01000026">
    <property type="protein sequence ID" value="SCY84462.1"/>
    <property type="molecule type" value="Genomic_DNA"/>
</dbReference>
<organism evidence="2 3">
    <name type="scientific">Desulfoluna spongiiphila</name>
    <dbReference type="NCBI Taxonomy" id="419481"/>
    <lineage>
        <taxon>Bacteria</taxon>
        <taxon>Pseudomonadati</taxon>
        <taxon>Thermodesulfobacteriota</taxon>
        <taxon>Desulfobacteria</taxon>
        <taxon>Desulfobacterales</taxon>
        <taxon>Desulfolunaceae</taxon>
        <taxon>Desulfoluna</taxon>
    </lineage>
</organism>